<feature type="transmembrane region" description="Helical" evidence="8">
    <location>
        <begin position="59"/>
        <end position="81"/>
    </location>
</feature>
<dbReference type="InterPro" id="IPR035906">
    <property type="entry name" value="MetI-like_sf"/>
</dbReference>
<keyword evidence="3 8" id="KW-0813">Transport</keyword>
<comment type="subcellular location">
    <subcellularLocation>
        <location evidence="1 8">Cell membrane</location>
        <topology evidence="1 8">Multi-pass membrane protein</topology>
    </subcellularLocation>
</comment>
<feature type="transmembrane region" description="Helical" evidence="8">
    <location>
        <begin position="214"/>
        <end position="234"/>
    </location>
</feature>
<evidence type="ECO:0000256" key="7">
    <source>
        <dbReference type="ARBA" id="ARBA00023136"/>
    </source>
</evidence>
<organism evidence="10 11">
    <name type="scientific">Paracoccus aminophilus JCM 7686</name>
    <dbReference type="NCBI Taxonomy" id="1367847"/>
    <lineage>
        <taxon>Bacteria</taxon>
        <taxon>Pseudomonadati</taxon>
        <taxon>Pseudomonadota</taxon>
        <taxon>Alphaproteobacteria</taxon>
        <taxon>Rhodobacterales</taxon>
        <taxon>Paracoccaceae</taxon>
        <taxon>Paracoccus</taxon>
    </lineage>
</organism>
<dbReference type="Proteomes" id="UP000015480">
    <property type="component" value="Chromosome"/>
</dbReference>
<keyword evidence="6 8" id="KW-1133">Transmembrane helix</keyword>
<dbReference type="EMBL" id="CP006650">
    <property type="protein sequence ID" value="AGT08561.1"/>
    <property type="molecule type" value="Genomic_DNA"/>
</dbReference>
<dbReference type="eggNOG" id="COG1176">
    <property type="taxonomic scope" value="Bacteria"/>
</dbReference>
<dbReference type="Gene3D" id="1.10.3720.10">
    <property type="entry name" value="MetI-like"/>
    <property type="match status" value="1"/>
</dbReference>
<dbReference type="GO" id="GO:0055085">
    <property type="term" value="P:transmembrane transport"/>
    <property type="evidence" value="ECO:0007669"/>
    <property type="project" value="InterPro"/>
</dbReference>
<dbReference type="Pfam" id="PF00528">
    <property type="entry name" value="BPD_transp_1"/>
    <property type="match status" value="1"/>
</dbReference>
<dbReference type="CDD" id="cd06261">
    <property type="entry name" value="TM_PBP2"/>
    <property type="match status" value="1"/>
</dbReference>
<evidence type="ECO:0000256" key="8">
    <source>
        <dbReference type="RuleBase" id="RU363032"/>
    </source>
</evidence>
<evidence type="ECO:0000256" key="1">
    <source>
        <dbReference type="ARBA" id="ARBA00004651"/>
    </source>
</evidence>
<dbReference type="SUPFAM" id="SSF161098">
    <property type="entry name" value="MetI-like"/>
    <property type="match status" value="1"/>
</dbReference>
<keyword evidence="11" id="KW-1185">Reference proteome</keyword>
<evidence type="ECO:0000256" key="3">
    <source>
        <dbReference type="ARBA" id="ARBA00022448"/>
    </source>
</evidence>
<dbReference type="PROSITE" id="PS50928">
    <property type="entry name" value="ABC_TM1"/>
    <property type="match status" value="1"/>
</dbReference>
<protein>
    <submittedName>
        <fullName evidence="10">ABC-type spermidine/putrescine transport system, permease component I</fullName>
    </submittedName>
</protein>
<reference evidence="10 11" key="1">
    <citation type="journal article" date="2014" name="BMC Genomics">
        <title>Architecture and functions of a multipartite genome of the methylotrophic bacterium Paracoccus aminophilus JCM 7686, containing primary and secondary chromids.</title>
        <authorList>
            <person name="Dziewit L."/>
            <person name="Czarnecki J."/>
            <person name="Wibberg D."/>
            <person name="Radlinska M."/>
            <person name="Mrozek P."/>
            <person name="Szymczak M."/>
            <person name="Schluter A."/>
            <person name="Puhler A."/>
            <person name="Bartosik D."/>
        </authorList>
    </citation>
    <scope>NUCLEOTIDE SEQUENCE [LARGE SCALE GENOMIC DNA]</scope>
    <source>
        <strain evidence="10">JCM 7686</strain>
    </source>
</reference>
<feature type="transmembrane region" description="Helical" evidence="8">
    <location>
        <begin position="255"/>
        <end position="278"/>
    </location>
</feature>
<evidence type="ECO:0000256" key="5">
    <source>
        <dbReference type="ARBA" id="ARBA00022692"/>
    </source>
</evidence>
<keyword evidence="4" id="KW-1003">Cell membrane</keyword>
<dbReference type="GO" id="GO:0005886">
    <property type="term" value="C:plasma membrane"/>
    <property type="evidence" value="ECO:0007669"/>
    <property type="project" value="UniProtKB-SubCell"/>
</dbReference>
<evidence type="ECO:0000313" key="11">
    <source>
        <dbReference type="Proteomes" id="UP000015480"/>
    </source>
</evidence>
<evidence type="ECO:0000313" key="10">
    <source>
        <dbReference type="EMBL" id="AGT08561.1"/>
    </source>
</evidence>
<dbReference type="STRING" id="1367847.JCM7686_1460"/>
<keyword evidence="7 8" id="KW-0472">Membrane</keyword>
<keyword evidence="5 8" id="KW-0812">Transmembrane</keyword>
<feature type="transmembrane region" description="Helical" evidence="8">
    <location>
        <begin position="116"/>
        <end position="141"/>
    </location>
</feature>
<evidence type="ECO:0000259" key="9">
    <source>
        <dbReference type="PROSITE" id="PS50928"/>
    </source>
</evidence>
<dbReference type="AlphaFoldDB" id="S5YTN4"/>
<evidence type="ECO:0000256" key="4">
    <source>
        <dbReference type="ARBA" id="ARBA00022475"/>
    </source>
</evidence>
<evidence type="ECO:0000256" key="2">
    <source>
        <dbReference type="ARBA" id="ARBA00007069"/>
    </source>
</evidence>
<accession>S5YTN4</accession>
<dbReference type="PATRIC" id="fig|1367847.3.peg.1432"/>
<feature type="transmembrane region" description="Helical" evidence="8">
    <location>
        <begin position="303"/>
        <end position="322"/>
    </location>
</feature>
<gene>
    <name evidence="10" type="ORF">JCM7686_1460</name>
</gene>
<comment type="similarity">
    <text evidence="2">Belongs to the binding-protein-dependent transport system permease family. CysTW subfamily.</text>
</comment>
<sequence>MPRSSPPRSRFSRAGLGFRRSAMAGSAPWRPMSSADPASGAAASLLAAEAPVRNDRRGLWGLLLVAVPVALVVGLILWPVALSVLDTLSVTTPEGRRFSLAHYRFFLSDGFSLRNLWLTIWVTAVSTGLLLGLSLPIALYLRFSHSRLAGYVQTIALFPLFVPSILLAYALIRTLGPNGTLDTLLNAVGLPKIPSPYLTPWGPIIGLVWDNLPLTLLIVLAGLGNVSQAAVEAARDVGANRLSVLRHIILPRITGTLLVAACFVVLGLFSAFTLPWLLGPTVPEMMGPFMRRTIIDVDQPTQARTQAVVTFLFCAVFAWFYVRSTARNRRENER</sequence>
<feature type="transmembrane region" description="Helical" evidence="8">
    <location>
        <begin position="148"/>
        <end position="172"/>
    </location>
</feature>
<dbReference type="InterPro" id="IPR000515">
    <property type="entry name" value="MetI-like"/>
</dbReference>
<feature type="domain" description="ABC transmembrane type-1" evidence="9">
    <location>
        <begin position="116"/>
        <end position="321"/>
    </location>
</feature>
<dbReference type="PANTHER" id="PTHR42929">
    <property type="entry name" value="INNER MEMBRANE ABC TRANSPORTER PERMEASE PROTEIN YDCU-RELATED-RELATED"/>
    <property type="match status" value="1"/>
</dbReference>
<evidence type="ECO:0000256" key="6">
    <source>
        <dbReference type="ARBA" id="ARBA00022989"/>
    </source>
</evidence>
<name>S5YTN4_PARAH</name>
<dbReference type="HOGENOM" id="CLU_016047_18_4_5"/>
<dbReference type="PANTHER" id="PTHR42929:SF1">
    <property type="entry name" value="INNER MEMBRANE ABC TRANSPORTER PERMEASE PROTEIN YDCU-RELATED"/>
    <property type="match status" value="1"/>
</dbReference>
<dbReference type="KEGG" id="pami:JCM7686_1460"/>
<proteinExistence type="inferred from homology"/>